<accession>A0A427XGQ0</accession>
<reference evidence="1 2" key="1">
    <citation type="submission" date="2018-11" db="EMBL/GenBank/DDBJ databases">
        <title>Genome sequence of Apiotrichum porosum DSM 27194.</title>
        <authorList>
            <person name="Aliyu H."/>
            <person name="Gorte O."/>
            <person name="Ochsenreither K."/>
        </authorList>
    </citation>
    <scope>NUCLEOTIDE SEQUENCE [LARGE SCALE GENOMIC DNA]</scope>
    <source>
        <strain evidence="1 2">DSM 27194</strain>
    </source>
</reference>
<comment type="caution">
    <text evidence="1">The sequence shown here is derived from an EMBL/GenBank/DDBJ whole genome shotgun (WGS) entry which is preliminary data.</text>
</comment>
<dbReference type="RefSeq" id="XP_028473143.1">
    <property type="nucleotide sequence ID" value="XM_028618187.1"/>
</dbReference>
<gene>
    <name evidence="1" type="ORF">EHS24_002447</name>
</gene>
<dbReference type="AlphaFoldDB" id="A0A427XGQ0"/>
<keyword evidence="2" id="KW-1185">Reference proteome</keyword>
<dbReference type="GeneID" id="39586990"/>
<dbReference type="EMBL" id="RSCE01000013">
    <property type="protein sequence ID" value="RSH77996.1"/>
    <property type="molecule type" value="Genomic_DNA"/>
</dbReference>
<proteinExistence type="predicted"/>
<sequence>MTADTLIPDYAVVPISTNILSQEVLTEAWEAYGEWNGCLVVGNMSAVRACESMGATVMTKDAIISLPLQTTAGTANATDELLWLCRVTPSLKFYVDNLIAGIQSYEGAENAIQSCRYSTYFYIGKVIGQEHMEIPAEPYMKRSAAVPGIRLGKWVLPLVATIAALAAL</sequence>
<name>A0A427XGQ0_9TREE</name>
<organism evidence="1 2">
    <name type="scientific">Apiotrichum porosum</name>
    <dbReference type="NCBI Taxonomy" id="105984"/>
    <lineage>
        <taxon>Eukaryota</taxon>
        <taxon>Fungi</taxon>
        <taxon>Dikarya</taxon>
        <taxon>Basidiomycota</taxon>
        <taxon>Agaricomycotina</taxon>
        <taxon>Tremellomycetes</taxon>
        <taxon>Trichosporonales</taxon>
        <taxon>Trichosporonaceae</taxon>
        <taxon>Apiotrichum</taxon>
    </lineage>
</organism>
<evidence type="ECO:0000313" key="2">
    <source>
        <dbReference type="Proteomes" id="UP000279236"/>
    </source>
</evidence>
<dbReference type="Proteomes" id="UP000279236">
    <property type="component" value="Unassembled WGS sequence"/>
</dbReference>
<evidence type="ECO:0000313" key="1">
    <source>
        <dbReference type="EMBL" id="RSH77996.1"/>
    </source>
</evidence>
<protein>
    <submittedName>
        <fullName evidence="1">Uncharacterized protein</fullName>
    </submittedName>
</protein>